<protein>
    <submittedName>
        <fullName evidence="5">Conjugal transfer protein</fullName>
    </submittedName>
</protein>
<dbReference type="AlphaFoldDB" id="A0A6N8THU0"/>
<comment type="similarity">
    <text evidence="1">Belongs to the MobA/MobL family.</text>
</comment>
<feature type="region of interest" description="Disordered" evidence="3">
    <location>
        <begin position="188"/>
        <end position="227"/>
    </location>
</feature>
<feature type="region of interest" description="Disordered" evidence="3">
    <location>
        <begin position="278"/>
        <end position="372"/>
    </location>
</feature>
<proteinExistence type="inferred from homology"/>
<evidence type="ECO:0000256" key="2">
    <source>
        <dbReference type="ARBA" id="ARBA00022971"/>
    </source>
</evidence>
<evidence type="ECO:0000313" key="6">
    <source>
        <dbReference type="Proteomes" id="UP000440304"/>
    </source>
</evidence>
<dbReference type="InterPro" id="IPR005053">
    <property type="entry name" value="MobA_MobL"/>
</dbReference>
<feature type="domain" description="MobA/MobL protein" evidence="4">
    <location>
        <begin position="17"/>
        <end position="209"/>
    </location>
</feature>
<feature type="compositionally biased region" description="Basic and acidic residues" evidence="3">
    <location>
        <begin position="332"/>
        <end position="372"/>
    </location>
</feature>
<dbReference type="EMBL" id="WUML01000033">
    <property type="protein sequence ID" value="MXO02833.1"/>
    <property type="molecule type" value="Genomic_DNA"/>
</dbReference>
<accession>A0A6N8THU0</accession>
<reference evidence="5 6" key="1">
    <citation type="submission" date="2019-12" db="EMBL/GenBank/DDBJ databases">
        <title>Shinella granuli gen. nov., sp. nov., and proposal of the reclassification of Zoogloea ramigera ATCC 19623 as Shinella zoogloeoides sp. nov.</title>
        <authorList>
            <person name="Gao J."/>
        </authorList>
    </citation>
    <scope>NUCLEOTIDE SEQUENCE [LARGE SCALE GENOMIC DNA]</scope>
    <source>
        <strain evidence="5 6">DSM 287</strain>
    </source>
</reference>
<feature type="compositionally biased region" description="Basic and acidic residues" evidence="3">
    <location>
        <begin position="278"/>
        <end position="311"/>
    </location>
</feature>
<dbReference type="Proteomes" id="UP000440304">
    <property type="component" value="Unassembled WGS sequence"/>
</dbReference>
<name>A0A6N8THU0_SHIZO</name>
<dbReference type="Pfam" id="PF03389">
    <property type="entry name" value="MobA_MobL"/>
    <property type="match status" value="1"/>
</dbReference>
<dbReference type="OrthoDB" id="1826980at2"/>
<dbReference type="Gene3D" id="3.30.930.30">
    <property type="match status" value="1"/>
</dbReference>
<evidence type="ECO:0000313" key="5">
    <source>
        <dbReference type="EMBL" id="MXO02833.1"/>
    </source>
</evidence>
<feature type="compositionally biased region" description="Basic and acidic residues" evidence="3">
    <location>
        <begin position="203"/>
        <end position="218"/>
    </location>
</feature>
<sequence length="372" mass="41605">MAIFHLHVKNISRGDGRSAVAAAAYRAGETLPNEIEERDSAFGGRRDVLHAEIVCPVGVPPWMLDRATLWNAVEAAERRKDARLAKEIEAALPRELPPEAWLVVCRTFAAHYAGQGFVADFSIHDDGSAHNPHVHVMLTTRIVTGAGFGGKIRSADGRQFVEDARAVWAELVNAALAKAGLDVSVDPRSHARAGVDRVPTQHRGPDAAERRSRREKMGLSRLLMSKVVKEPDGERARLLRDWPASQMRHSLAENGDMPVPGPDGGLISQGQLDEAQTRMLDDMESPSRDEPARALARRWSENPEPSHRPPQDHTAPFTSRRWATEVSDPEPADEREASFRSRRWETGHEDGSHQEPEREREYEERVRERTRD</sequence>
<evidence type="ECO:0000256" key="1">
    <source>
        <dbReference type="ARBA" id="ARBA00010873"/>
    </source>
</evidence>
<gene>
    <name evidence="5" type="ORF">GR156_21230</name>
</gene>
<evidence type="ECO:0000256" key="3">
    <source>
        <dbReference type="SAM" id="MobiDB-lite"/>
    </source>
</evidence>
<evidence type="ECO:0000259" key="4">
    <source>
        <dbReference type="Pfam" id="PF03389"/>
    </source>
</evidence>
<keyword evidence="2" id="KW-0184">Conjugation</keyword>
<comment type="caution">
    <text evidence="5">The sequence shown here is derived from an EMBL/GenBank/DDBJ whole genome shotgun (WGS) entry which is preliminary data.</text>
</comment>
<dbReference type="RefSeq" id="WP_160788016.1">
    <property type="nucleotide sequence ID" value="NZ_CP086614.1"/>
</dbReference>
<organism evidence="5 6">
    <name type="scientific">Shinella zoogloeoides</name>
    <name type="common">Crabtreella saccharophila</name>
    <dbReference type="NCBI Taxonomy" id="352475"/>
    <lineage>
        <taxon>Bacteria</taxon>
        <taxon>Pseudomonadati</taxon>
        <taxon>Pseudomonadota</taxon>
        <taxon>Alphaproteobacteria</taxon>
        <taxon>Hyphomicrobiales</taxon>
        <taxon>Rhizobiaceae</taxon>
        <taxon>Shinella</taxon>
    </lineage>
</organism>